<organism evidence="4 5">
    <name type="scientific">Hirschia baltica (strain ATCC 49814 / DSM 5838 / IFAM 1418)</name>
    <dbReference type="NCBI Taxonomy" id="582402"/>
    <lineage>
        <taxon>Bacteria</taxon>
        <taxon>Pseudomonadati</taxon>
        <taxon>Pseudomonadota</taxon>
        <taxon>Alphaproteobacteria</taxon>
        <taxon>Hyphomonadales</taxon>
        <taxon>Hyphomonadaceae</taxon>
        <taxon>Hirschia</taxon>
    </lineage>
</organism>
<dbReference type="AlphaFoldDB" id="C6XLC0"/>
<dbReference type="eggNOG" id="COG0783">
    <property type="taxonomic scope" value="Bacteria"/>
</dbReference>
<dbReference type="STRING" id="582402.Hbal_2036"/>
<sequence length="168" mass="18996">MTNTVLKVANSEFDRNTGISDENREKLAEALGVVLSDTFMLFIKTQGVHWNVTGPAFVSIHELTEAQYGNLYEAIDEIAERIRALGFKAPASYAKYGELSAIESEDENKSADEMLEMLARDHETTITNMRAAIEWCEGKKDYVTADMIIARMAWHEQAVWMLKSIRQS</sequence>
<dbReference type="Gene3D" id="1.20.1260.10">
    <property type="match status" value="1"/>
</dbReference>
<dbReference type="GO" id="GO:0016722">
    <property type="term" value="F:oxidoreductase activity, acting on metal ions"/>
    <property type="evidence" value="ECO:0007669"/>
    <property type="project" value="InterPro"/>
</dbReference>
<proteinExistence type="inferred from homology"/>
<dbReference type="EMBL" id="CP001678">
    <property type="protein sequence ID" value="ACT59719.1"/>
    <property type="molecule type" value="Genomic_DNA"/>
</dbReference>
<dbReference type="SUPFAM" id="SSF47240">
    <property type="entry name" value="Ferritin-like"/>
    <property type="match status" value="1"/>
</dbReference>
<protein>
    <submittedName>
        <fullName evidence="4">Ferritin Dps family protein</fullName>
    </submittedName>
</protein>
<dbReference type="PANTHER" id="PTHR42932">
    <property type="entry name" value="GENERAL STRESS PROTEIN 20U"/>
    <property type="match status" value="1"/>
</dbReference>
<dbReference type="PIRSF" id="PIRSF005900">
    <property type="entry name" value="Dps"/>
    <property type="match status" value="1"/>
</dbReference>
<evidence type="ECO:0000313" key="5">
    <source>
        <dbReference type="Proteomes" id="UP000002745"/>
    </source>
</evidence>
<evidence type="ECO:0000259" key="3">
    <source>
        <dbReference type="Pfam" id="PF00210"/>
    </source>
</evidence>
<dbReference type="Pfam" id="PF00210">
    <property type="entry name" value="Ferritin"/>
    <property type="match status" value="1"/>
</dbReference>
<dbReference type="KEGG" id="hba:Hbal_2036"/>
<reference evidence="5" key="1">
    <citation type="journal article" date="2011" name="J. Bacteriol.">
        <title>Genome sequences of eight morphologically diverse alphaproteobacteria.</title>
        <authorList>
            <consortium name="US DOE Joint Genome Institute"/>
            <person name="Brown P.J."/>
            <person name="Kysela D.T."/>
            <person name="Buechlein A."/>
            <person name="Hemmerich C."/>
            <person name="Brun Y.V."/>
        </authorList>
    </citation>
    <scope>NUCLEOTIDE SEQUENCE [LARGE SCALE GENOMIC DNA]</scope>
    <source>
        <strain evidence="5">ATCC 49814 / DSM 5838 / IFAM 1418</strain>
    </source>
</reference>
<accession>C6XLC0</accession>
<dbReference type="Proteomes" id="UP000002745">
    <property type="component" value="Chromosome"/>
</dbReference>
<dbReference type="PANTHER" id="PTHR42932:SF3">
    <property type="entry name" value="DNA PROTECTION DURING STARVATION PROTEIN"/>
    <property type="match status" value="1"/>
</dbReference>
<dbReference type="OrthoDB" id="9797687at2"/>
<dbReference type="InterPro" id="IPR009078">
    <property type="entry name" value="Ferritin-like_SF"/>
</dbReference>
<dbReference type="RefSeq" id="WP_015827869.1">
    <property type="nucleotide sequence ID" value="NC_012982.1"/>
</dbReference>
<comment type="similarity">
    <text evidence="1 2">Belongs to the Dps family.</text>
</comment>
<dbReference type="GO" id="GO:0008199">
    <property type="term" value="F:ferric iron binding"/>
    <property type="evidence" value="ECO:0007669"/>
    <property type="project" value="InterPro"/>
</dbReference>
<name>C6XLC0_HIRBI</name>
<feature type="domain" description="Ferritin/DPS" evidence="3">
    <location>
        <begin position="29"/>
        <end position="165"/>
    </location>
</feature>
<gene>
    <name evidence="4" type="ordered locus">Hbal_2036</name>
</gene>
<dbReference type="InterPro" id="IPR023188">
    <property type="entry name" value="DPS_DNA-bd_CS"/>
</dbReference>
<dbReference type="InterPro" id="IPR012347">
    <property type="entry name" value="Ferritin-like"/>
</dbReference>
<dbReference type="PRINTS" id="PR01346">
    <property type="entry name" value="HELNAPAPROT"/>
</dbReference>
<dbReference type="InterPro" id="IPR002177">
    <property type="entry name" value="DPS_DNA-bd"/>
</dbReference>
<dbReference type="InterPro" id="IPR008331">
    <property type="entry name" value="Ferritin_DPS_dom"/>
</dbReference>
<evidence type="ECO:0000256" key="2">
    <source>
        <dbReference type="RuleBase" id="RU003875"/>
    </source>
</evidence>
<evidence type="ECO:0000313" key="4">
    <source>
        <dbReference type="EMBL" id="ACT59719.1"/>
    </source>
</evidence>
<evidence type="ECO:0000256" key="1">
    <source>
        <dbReference type="ARBA" id="ARBA00009497"/>
    </source>
</evidence>
<dbReference type="CDD" id="cd01043">
    <property type="entry name" value="DPS"/>
    <property type="match status" value="1"/>
</dbReference>
<keyword evidence="5" id="KW-1185">Reference proteome</keyword>
<dbReference type="PROSITE" id="PS00819">
    <property type="entry name" value="DPS_2"/>
    <property type="match status" value="1"/>
</dbReference>
<dbReference type="HOGENOM" id="CLU_098183_2_1_5"/>